<dbReference type="RefSeq" id="WP_113807415.1">
    <property type="nucleotide sequence ID" value="NZ_QOCW01000023.1"/>
</dbReference>
<evidence type="ECO:0000313" key="3">
    <source>
        <dbReference type="EMBL" id="RBW68238.1"/>
    </source>
</evidence>
<dbReference type="InterPro" id="IPR040607">
    <property type="entry name" value="ALP_N"/>
</dbReference>
<dbReference type="SUPFAM" id="SSF53067">
    <property type="entry name" value="Actin-like ATPase domain"/>
    <property type="match status" value="2"/>
</dbReference>
<dbReference type="OrthoDB" id="2304187at2"/>
<dbReference type="InterPro" id="IPR049067">
    <property type="entry name" value="MreB-like_C"/>
</dbReference>
<evidence type="ECO:0008006" key="5">
    <source>
        <dbReference type="Google" id="ProtNLM"/>
    </source>
</evidence>
<dbReference type="Proteomes" id="UP000253314">
    <property type="component" value="Unassembled WGS sequence"/>
</dbReference>
<comment type="caution">
    <text evidence="3">The sequence shown here is derived from an EMBL/GenBank/DDBJ whole genome shotgun (WGS) entry which is preliminary data.</text>
</comment>
<accession>A0A366XRS4</accession>
<evidence type="ECO:0000313" key="4">
    <source>
        <dbReference type="Proteomes" id="UP000253314"/>
    </source>
</evidence>
<reference evidence="3 4" key="1">
    <citation type="submission" date="2018-07" db="EMBL/GenBank/DDBJ databases">
        <title>Lottiidibacillus patelloidae gen. nov., sp. nov., isolated from the intestinal tract of a marine limpet and the reclassification of B. taeanensis BH030017T, B. algicola KMM 3737T and B. hwajinpoensis SW-72T as genus Lottiidibacillus.</title>
        <authorList>
            <person name="Liu R."/>
            <person name="Huang Z."/>
        </authorList>
    </citation>
    <scope>NUCLEOTIDE SEQUENCE [LARGE SCALE GENOMIC DNA]</scope>
    <source>
        <strain evidence="3 4">BH030017</strain>
    </source>
</reference>
<dbReference type="Pfam" id="PF21522">
    <property type="entry name" value="MreB-like_C"/>
    <property type="match status" value="1"/>
</dbReference>
<name>A0A366XRS4_9BACI</name>
<evidence type="ECO:0000259" key="1">
    <source>
        <dbReference type="Pfam" id="PF17989"/>
    </source>
</evidence>
<dbReference type="CDD" id="cd24021">
    <property type="entry name" value="ASKHA_NBD_ParM_Psk41-like"/>
    <property type="match status" value="1"/>
</dbReference>
<protein>
    <recommendedName>
        <fullName evidence="5">Actin-like protein N-terminal domain-containing protein</fullName>
    </recommendedName>
</protein>
<gene>
    <name evidence="3" type="ORF">DS031_17845</name>
</gene>
<dbReference type="Gene3D" id="3.30.420.40">
    <property type="match status" value="2"/>
</dbReference>
<dbReference type="InterPro" id="IPR043129">
    <property type="entry name" value="ATPase_NBD"/>
</dbReference>
<organism evidence="3 4">
    <name type="scientific">Bacillus taeanensis</name>
    <dbReference type="NCBI Taxonomy" id="273032"/>
    <lineage>
        <taxon>Bacteria</taxon>
        <taxon>Bacillati</taxon>
        <taxon>Bacillota</taxon>
        <taxon>Bacilli</taxon>
        <taxon>Bacillales</taxon>
        <taxon>Bacillaceae</taxon>
        <taxon>Bacillus</taxon>
    </lineage>
</organism>
<dbReference type="EMBL" id="QOCW01000023">
    <property type="protein sequence ID" value="RBW68238.1"/>
    <property type="molecule type" value="Genomic_DNA"/>
</dbReference>
<sequence length="362" mass="40707">MKTFVFDVGNGFVKGKSVKKTFIAPSSIVKETSLGDSSISGLSSELNSETQYHTFQSPLDEGESYVWGEGIKYAVEASDLITTYTHNNRYESKRFKLLCEFILAELASDFEEEILDVIVVTGLPSKEVKTEDDKKLKNFLKGKHLVTRDGVEKVINVKDVRIIEQPLGTLLNLYMNDDSQLHKNLKTNTISVIDFGAGTTILDTFKNLKRLDTESDTYYEGMIDIYKSITNDLVRKHNIKGLDISLVEEGYQNDCTAKLSERIRYPFHDEADKAVKNFVEKIISNIDRTLSRRDHIDEFIVTGGGAHIIKDEFKKAFGEESLIIVKDAQLANVEGYFKFAQAIVKSQKAKKATTATVTAKRG</sequence>
<feature type="domain" description="Actin homologue MreB-like C-terminal" evidence="2">
    <location>
        <begin position="192"/>
        <end position="314"/>
    </location>
</feature>
<keyword evidence="4" id="KW-1185">Reference proteome</keyword>
<proteinExistence type="predicted"/>
<evidence type="ECO:0000259" key="2">
    <source>
        <dbReference type="Pfam" id="PF21522"/>
    </source>
</evidence>
<dbReference type="AlphaFoldDB" id="A0A366XRS4"/>
<dbReference type="Pfam" id="PF17989">
    <property type="entry name" value="ALP_N"/>
    <property type="match status" value="1"/>
</dbReference>
<feature type="domain" description="Actin-like protein N-terminal" evidence="1">
    <location>
        <begin position="7"/>
        <end position="168"/>
    </location>
</feature>